<sequence length="112" mass="12639">MRANVEETQDEERRFYFSKKGTEPREGERETQQQGLEMGGRKNRNRAQKRESEETPPMQVNELSAIPFCPFPLSCSHGRHAVPLSISGGQAGGLYWALAVRQLLPSQDSVVH</sequence>
<evidence type="ECO:0000313" key="2">
    <source>
        <dbReference type="EMBL" id="KAH1166614.1"/>
    </source>
</evidence>
<proteinExistence type="predicted"/>
<evidence type="ECO:0000313" key="3">
    <source>
        <dbReference type="Proteomes" id="UP000827986"/>
    </source>
</evidence>
<comment type="caution">
    <text evidence="2">The sequence shown here is derived from an EMBL/GenBank/DDBJ whole genome shotgun (WGS) entry which is preliminary data.</text>
</comment>
<organism evidence="2 3">
    <name type="scientific">Mauremys mutica</name>
    <name type="common">yellowpond turtle</name>
    <dbReference type="NCBI Taxonomy" id="74926"/>
    <lineage>
        <taxon>Eukaryota</taxon>
        <taxon>Metazoa</taxon>
        <taxon>Chordata</taxon>
        <taxon>Craniata</taxon>
        <taxon>Vertebrata</taxon>
        <taxon>Euteleostomi</taxon>
        <taxon>Archelosauria</taxon>
        <taxon>Testudinata</taxon>
        <taxon>Testudines</taxon>
        <taxon>Cryptodira</taxon>
        <taxon>Durocryptodira</taxon>
        <taxon>Testudinoidea</taxon>
        <taxon>Geoemydidae</taxon>
        <taxon>Geoemydinae</taxon>
        <taxon>Mauremys</taxon>
    </lineage>
</organism>
<name>A0A9D3WMR9_9SAUR</name>
<feature type="compositionally biased region" description="Basic and acidic residues" evidence="1">
    <location>
        <begin position="11"/>
        <end position="31"/>
    </location>
</feature>
<feature type="region of interest" description="Disordered" evidence="1">
    <location>
        <begin position="1"/>
        <end position="59"/>
    </location>
</feature>
<dbReference type="AlphaFoldDB" id="A0A9D3WMR9"/>
<dbReference type="EMBL" id="JAHDVG010000487">
    <property type="protein sequence ID" value="KAH1166614.1"/>
    <property type="molecule type" value="Genomic_DNA"/>
</dbReference>
<keyword evidence="3" id="KW-1185">Reference proteome</keyword>
<evidence type="ECO:0000256" key="1">
    <source>
        <dbReference type="SAM" id="MobiDB-lite"/>
    </source>
</evidence>
<dbReference type="Proteomes" id="UP000827986">
    <property type="component" value="Unassembled WGS sequence"/>
</dbReference>
<accession>A0A9D3WMR9</accession>
<protein>
    <submittedName>
        <fullName evidence="2">Uncharacterized protein</fullName>
    </submittedName>
</protein>
<reference evidence="2" key="1">
    <citation type="submission" date="2021-09" db="EMBL/GenBank/DDBJ databases">
        <title>The genome of Mauremys mutica provides insights into the evolution of semi-aquatic lifestyle.</title>
        <authorList>
            <person name="Gong S."/>
            <person name="Gao Y."/>
        </authorList>
    </citation>
    <scope>NUCLEOTIDE SEQUENCE</scope>
    <source>
        <strain evidence="2">MM-2020</strain>
        <tissue evidence="2">Muscle</tissue>
    </source>
</reference>
<gene>
    <name evidence="2" type="ORF">KIL84_015786</name>
</gene>